<name>A0A368GRE3_ANCCA</name>
<gene>
    <name evidence="2" type="ORF">ANCCAN_08369</name>
</gene>
<dbReference type="Pfam" id="PF00024">
    <property type="entry name" value="PAN_1"/>
    <property type="match status" value="1"/>
</dbReference>
<evidence type="ECO:0000313" key="2">
    <source>
        <dbReference type="EMBL" id="RCN45630.1"/>
    </source>
</evidence>
<dbReference type="GO" id="GO:0009653">
    <property type="term" value="P:anatomical structure morphogenesis"/>
    <property type="evidence" value="ECO:0007669"/>
    <property type="project" value="TreeGrafter"/>
</dbReference>
<dbReference type="InterPro" id="IPR052774">
    <property type="entry name" value="Celegans_DevNeuronal_Protein"/>
</dbReference>
<dbReference type="Gene3D" id="3.50.4.10">
    <property type="entry name" value="Hepatocyte Growth Factor"/>
    <property type="match status" value="1"/>
</dbReference>
<dbReference type="AlphaFoldDB" id="A0A368GRE3"/>
<sequence length="244" mass="27066">MHYLAVEPDFNMVYFWVKLPSVLVCPPGSQTVFLLQHNATIGKQIRAIPAAAMADCSEHCATSNDCVGVEFLGGNCKVFGAGKETPTADAKVLTKNCVKSERVCSSPFHFDLFEQKILVGFAREVVPAENVQVCMSACLNSFDTFGFECESVMYYPVDQECILNTEDRLDRPDLFADEVEDTVIYMDNNCAGSQCYAPYITQYIAVEGKQLENELDRIINVDVDSCQSLCTQRLSLTVSDPESK</sequence>
<dbReference type="OrthoDB" id="5867217at2759"/>
<protein>
    <submittedName>
        <fullName evidence="2">PAN domain protein</fullName>
    </submittedName>
</protein>
<comment type="caution">
    <text evidence="2">The sequence shown here is derived from an EMBL/GenBank/DDBJ whole genome shotgun (WGS) entry which is preliminary data.</text>
</comment>
<dbReference type="PANTHER" id="PTHR47327:SF12">
    <property type="entry name" value="APPLE DOMAIN-CONTAINING PROTEIN"/>
    <property type="match status" value="1"/>
</dbReference>
<dbReference type="InterPro" id="IPR003609">
    <property type="entry name" value="Pan_app"/>
</dbReference>
<dbReference type="EMBL" id="JOJR01000097">
    <property type="protein sequence ID" value="RCN45630.1"/>
    <property type="molecule type" value="Genomic_DNA"/>
</dbReference>
<feature type="domain" description="Apple" evidence="1">
    <location>
        <begin position="25"/>
        <end position="97"/>
    </location>
</feature>
<dbReference type="CDD" id="cd01099">
    <property type="entry name" value="PAN_AP_HGF"/>
    <property type="match status" value="1"/>
</dbReference>
<evidence type="ECO:0000259" key="1">
    <source>
        <dbReference type="PROSITE" id="PS50948"/>
    </source>
</evidence>
<organism evidence="2 3">
    <name type="scientific">Ancylostoma caninum</name>
    <name type="common">Dog hookworm</name>
    <dbReference type="NCBI Taxonomy" id="29170"/>
    <lineage>
        <taxon>Eukaryota</taxon>
        <taxon>Metazoa</taxon>
        <taxon>Ecdysozoa</taxon>
        <taxon>Nematoda</taxon>
        <taxon>Chromadorea</taxon>
        <taxon>Rhabditida</taxon>
        <taxon>Rhabditina</taxon>
        <taxon>Rhabditomorpha</taxon>
        <taxon>Strongyloidea</taxon>
        <taxon>Ancylostomatidae</taxon>
        <taxon>Ancylostomatinae</taxon>
        <taxon>Ancylostoma</taxon>
    </lineage>
</organism>
<dbReference type="SUPFAM" id="SSF57414">
    <property type="entry name" value="Hairpin loop containing domain-like"/>
    <property type="match status" value="1"/>
</dbReference>
<dbReference type="FunFam" id="3.50.4.10:FF:000014">
    <property type="entry name" value="NOmpA Homolog (Drosophila nompA: no mechanoreceptor potential A)"/>
    <property type="match status" value="1"/>
</dbReference>
<dbReference type="PROSITE" id="PS50948">
    <property type="entry name" value="PAN"/>
    <property type="match status" value="2"/>
</dbReference>
<dbReference type="Proteomes" id="UP000252519">
    <property type="component" value="Unassembled WGS sequence"/>
</dbReference>
<reference evidence="2 3" key="1">
    <citation type="submission" date="2014-10" db="EMBL/GenBank/DDBJ databases">
        <title>Draft genome of the hookworm Ancylostoma caninum.</title>
        <authorList>
            <person name="Mitreva M."/>
        </authorList>
    </citation>
    <scope>NUCLEOTIDE SEQUENCE [LARGE SCALE GENOMIC DNA]</scope>
    <source>
        <strain evidence="2 3">Baltimore</strain>
    </source>
</reference>
<dbReference type="SMART" id="SM00473">
    <property type="entry name" value="PAN_AP"/>
    <property type="match status" value="2"/>
</dbReference>
<evidence type="ECO:0000313" key="3">
    <source>
        <dbReference type="Proteomes" id="UP000252519"/>
    </source>
</evidence>
<dbReference type="STRING" id="29170.A0A368GRE3"/>
<feature type="domain" description="Apple" evidence="1">
    <location>
        <begin position="104"/>
        <end position="190"/>
    </location>
</feature>
<proteinExistence type="predicted"/>
<dbReference type="PANTHER" id="PTHR47327">
    <property type="entry name" value="FI18240P1-RELATED"/>
    <property type="match status" value="1"/>
</dbReference>
<keyword evidence="3" id="KW-1185">Reference proteome</keyword>
<accession>A0A368GRE3</accession>